<dbReference type="AlphaFoldDB" id="A0AAD6W120"/>
<dbReference type="Proteomes" id="UP001164929">
    <property type="component" value="Chromosome 6"/>
</dbReference>
<name>A0AAD6W120_9ROSI</name>
<gene>
    <name evidence="1" type="ORF">NC653_017861</name>
</gene>
<accession>A0AAD6W120</accession>
<proteinExistence type="predicted"/>
<keyword evidence="2" id="KW-1185">Reference proteome</keyword>
<evidence type="ECO:0000313" key="1">
    <source>
        <dbReference type="EMBL" id="KAJ6995205.1"/>
    </source>
</evidence>
<comment type="caution">
    <text evidence="1">The sequence shown here is derived from an EMBL/GenBank/DDBJ whole genome shotgun (WGS) entry which is preliminary data.</text>
</comment>
<protein>
    <submittedName>
        <fullName evidence="1">Uncharacterized protein</fullName>
    </submittedName>
</protein>
<dbReference type="EMBL" id="JAQIZT010000006">
    <property type="protein sequence ID" value="KAJ6995205.1"/>
    <property type="molecule type" value="Genomic_DNA"/>
</dbReference>
<evidence type="ECO:0000313" key="2">
    <source>
        <dbReference type="Proteomes" id="UP001164929"/>
    </source>
</evidence>
<organism evidence="1 2">
    <name type="scientific">Populus alba x Populus x berolinensis</name>
    <dbReference type="NCBI Taxonomy" id="444605"/>
    <lineage>
        <taxon>Eukaryota</taxon>
        <taxon>Viridiplantae</taxon>
        <taxon>Streptophyta</taxon>
        <taxon>Embryophyta</taxon>
        <taxon>Tracheophyta</taxon>
        <taxon>Spermatophyta</taxon>
        <taxon>Magnoliopsida</taxon>
        <taxon>eudicotyledons</taxon>
        <taxon>Gunneridae</taxon>
        <taxon>Pentapetalae</taxon>
        <taxon>rosids</taxon>
        <taxon>fabids</taxon>
        <taxon>Malpighiales</taxon>
        <taxon>Salicaceae</taxon>
        <taxon>Saliceae</taxon>
        <taxon>Populus</taxon>
    </lineage>
</organism>
<sequence>MRISMARSSVFKENKGPTILPLQECW</sequence>
<reference evidence="1" key="1">
    <citation type="journal article" date="2023" name="Mol. Ecol. Resour.">
        <title>Chromosome-level genome assembly of a triploid poplar Populus alba 'Berolinensis'.</title>
        <authorList>
            <person name="Chen S."/>
            <person name="Yu Y."/>
            <person name="Wang X."/>
            <person name="Wang S."/>
            <person name="Zhang T."/>
            <person name="Zhou Y."/>
            <person name="He R."/>
            <person name="Meng N."/>
            <person name="Wang Y."/>
            <person name="Liu W."/>
            <person name="Liu Z."/>
            <person name="Liu J."/>
            <person name="Guo Q."/>
            <person name="Huang H."/>
            <person name="Sederoff R.R."/>
            <person name="Wang G."/>
            <person name="Qu G."/>
            <person name="Chen S."/>
        </authorList>
    </citation>
    <scope>NUCLEOTIDE SEQUENCE</scope>
    <source>
        <strain evidence="1">SC-2020</strain>
    </source>
</reference>